<dbReference type="Pfam" id="PF01359">
    <property type="entry name" value="Transposase_1"/>
    <property type="match status" value="1"/>
</dbReference>
<proteinExistence type="predicted"/>
<gene>
    <name evidence="2" type="ORF">LAZ67_X003432</name>
</gene>
<feature type="domain" description="Mos1 transposase HTH" evidence="1">
    <location>
        <begin position="275"/>
        <end position="319"/>
    </location>
</feature>
<dbReference type="InterPro" id="IPR052709">
    <property type="entry name" value="Transposase-MT_Hybrid"/>
</dbReference>
<evidence type="ECO:0000259" key="1">
    <source>
        <dbReference type="Pfam" id="PF17906"/>
    </source>
</evidence>
<dbReference type="EMBL" id="CP092886">
    <property type="protein sequence ID" value="UYV84772.1"/>
    <property type="molecule type" value="Genomic_DNA"/>
</dbReference>
<evidence type="ECO:0000313" key="2">
    <source>
        <dbReference type="EMBL" id="UYV84772.1"/>
    </source>
</evidence>
<dbReference type="Gene3D" id="3.30.420.10">
    <property type="entry name" value="Ribonuclease H-like superfamily/Ribonuclease H"/>
    <property type="match status" value="2"/>
</dbReference>
<sequence length="444" mass="52077">MLTVAYGEATLDRSNVYRWYKMFSEGREDVNDEERAGRPSTSTTDEKINEVEKMILANRRITVREVSEDLNISIGSYHSIFINDLGMRRVAAKFVPKLLNCDQKQHRMNIANEMLDSVRDDPNLLQRVITGDEAWVYGYDVETKAQSSQWKLPHEPRPKKARQVRSNVKVLLTVFSDCRGVVHHELLPQGRTVNKEYYLQVMRNLREAIRQKRPDLWKNKNWLLHHDNAPAHTSLLVRDFLAKNNTLMMPRSHRIPQIWPPRCGDFTMEQKLKQRICIEFCVKLQISATETFEMLNKAFPNDAPKRTTVFEWHSRFKAGRISIEDDPRQGRPKFQRTDENVQKITDLIKEIPRTTLLELKQDTGISKTTIGRIVTEDLKLKKTPAKFIPRFLTNEQKLCRLATCEDMMEMTRTDPEWKDKIITGDETWVYGYDPETKPQTAEWR</sequence>
<dbReference type="PANTHER" id="PTHR46060">
    <property type="entry name" value="MARINER MOS1 TRANSPOSASE-LIKE PROTEIN"/>
    <property type="match status" value="1"/>
</dbReference>
<dbReference type="Proteomes" id="UP001235939">
    <property type="component" value="Chromosome X"/>
</dbReference>
<feature type="non-terminal residue" evidence="2">
    <location>
        <position position="444"/>
    </location>
</feature>
<evidence type="ECO:0000313" key="3">
    <source>
        <dbReference type="Proteomes" id="UP001235939"/>
    </source>
</evidence>
<reference evidence="2 3" key="1">
    <citation type="submission" date="2022-03" db="EMBL/GenBank/DDBJ databases">
        <title>A chromosomal length assembly of Cordylochernes scorpioides.</title>
        <authorList>
            <person name="Zeh D."/>
            <person name="Zeh J."/>
        </authorList>
    </citation>
    <scope>NUCLEOTIDE SEQUENCE [LARGE SCALE GENOMIC DNA]</scope>
    <source>
        <strain evidence="2">IN4F17</strain>
        <tissue evidence="2">Whole Body</tissue>
    </source>
</reference>
<dbReference type="PANTHER" id="PTHR46060:SF1">
    <property type="entry name" value="MARINER MOS1 TRANSPOSASE-LIKE PROTEIN"/>
    <property type="match status" value="1"/>
</dbReference>
<name>A0ABY6LWN3_9ARAC</name>
<dbReference type="InterPro" id="IPR001888">
    <property type="entry name" value="Transposase_1"/>
</dbReference>
<dbReference type="InterPro" id="IPR036397">
    <property type="entry name" value="RNaseH_sf"/>
</dbReference>
<protein>
    <recommendedName>
        <fullName evidence="1">Mos1 transposase HTH domain-containing protein</fullName>
    </recommendedName>
</protein>
<organism evidence="2 3">
    <name type="scientific">Cordylochernes scorpioides</name>
    <dbReference type="NCBI Taxonomy" id="51811"/>
    <lineage>
        <taxon>Eukaryota</taxon>
        <taxon>Metazoa</taxon>
        <taxon>Ecdysozoa</taxon>
        <taxon>Arthropoda</taxon>
        <taxon>Chelicerata</taxon>
        <taxon>Arachnida</taxon>
        <taxon>Pseudoscorpiones</taxon>
        <taxon>Cheliferoidea</taxon>
        <taxon>Chernetidae</taxon>
        <taxon>Cordylochernes</taxon>
    </lineage>
</organism>
<dbReference type="InterPro" id="IPR041426">
    <property type="entry name" value="Mos1_HTH"/>
</dbReference>
<dbReference type="Pfam" id="PF17906">
    <property type="entry name" value="HTH_48"/>
    <property type="match status" value="1"/>
</dbReference>
<accession>A0ABY6LWN3</accession>
<keyword evidence="3" id="KW-1185">Reference proteome</keyword>